<gene>
    <name evidence="1" type="ORF">GLOTRDRAFT_90277</name>
</gene>
<dbReference type="RefSeq" id="XP_007861238.1">
    <property type="nucleotide sequence ID" value="XM_007863047.1"/>
</dbReference>
<proteinExistence type="predicted"/>
<keyword evidence="2" id="KW-1185">Reference proteome</keyword>
<accession>S7QN16</accession>
<dbReference type="KEGG" id="gtr:GLOTRDRAFT_90277"/>
<reference evidence="1 2" key="1">
    <citation type="journal article" date="2012" name="Science">
        <title>The Paleozoic origin of enzymatic lignin decomposition reconstructed from 31 fungal genomes.</title>
        <authorList>
            <person name="Floudas D."/>
            <person name="Binder M."/>
            <person name="Riley R."/>
            <person name="Barry K."/>
            <person name="Blanchette R.A."/>
            <person name="Henrissat B."/>
            <person name="Martinez A.T."/>
            <person name="Otillar R."/>
            <person name="Spatafora J.W."/>
            <person name="Yadav J.S."/>
            <person name="Aerts A."/>
            <person name="Benoit I."/>
            <person name="Boyd A."/>
            <person name="Carlson A."/>
            <person name="Copeland A."/>
            <person name="Coutinho P.M."/>
            <person name="de Vries R.P."/>
            <person name="Ferreira P."/>
            <person name="Findley K."/>
            <person name="Foster B."/>
            <person name="Gaskell J."/>
            <person name="Glotzer D."/>
            <person name="Gorecki P."/>
            <person name="Heitman J."/>
            <person name="Hesse C."/>
            <person name="Hori C."/>
            <person name="Igarashi K."/>
            <person name="Jurgens J.A."/>
            <person name="Kallen N."/>
            <person name="Kersten P."/>
            <person name="Kohler A."/>
            <person name="Kuees U."/>
            <person name="Kumar T.K.A."/>
            <person name="Kuo A."/>
            <person name="LaButti K."/>
            <person name="Larrondo L.F."/>
            <person name="Lindquist E."/>
            <person name="Ling A."/>
            <person name="Lombard V."/>
            <person name="Lucas S."/>
            <person name="Lundell T."/>
            <person name="Martin R."/>
            <person name="McLaughlin D.J."/>
            <person name="Morgenstern I."/>
            <person name="Morin E."/>
            <person name="Murat C."/>
            <person name="Nagy L.G."/>
            <person name="Nolan M."/>
            <person name="Ohm R.A."/>
            <person name="Patyshakuliyeva A."/>
            <person name="Rokas A."/>
            <person name="Ruiz-Duenas F.J."/>
            <person name="Sabat G."/>
            <person name="Salamov A."/>
            <person name="Samejima M."/>
            <person name="Schmutz J."/>
            <person name="Slot J.C."/>
            <person name="St John F."/>
            <person name="Stenlid J."/>
            <person name="Sun H."/>
            <person name="Sun S."/>
            <person name="Syed K."/>
            <person name="Tsang A."/>
            <person name="Wiebenga A."/>
            <person name="Young D."/>
            <person name="Pisabarro A."/>
            <person name="Eastwood D.C."/>
            <person name="Martin F."/>
            <person name="Cullen D."/>
            <person name="Grigoriev I.V."/>
            <person name="Hibbett D.S."/>
        </authorList>
    </citation>
    <scope>NUCLEOTIDE SEQUENCE [LARGE SCALE GENOMIC DNA]</scope>
    <source>
        <strain evidence="1 2">ATCC 11539</strain>
    </source>
</reference>
<protein>
    <submittedName>
        <fullName evidence="1">Uncharacterized protein</fullName>
    </submittedName>
</protein>
<sequence length="133" mass="14625">MSSSACERKRHARLPLHGTRAAAIAIGSRPNEITCLPSFKSSTRRYPLCMILADNGIEMMLGTVRSRETACLILRRCPLGRMVEEAFIGNRADGAGAGWKGNTIIETYEWPSAATRGMTGEAGRYYIMQGRTK</sequence>
<dbReference type="GeneID" id="19309239"/>
<dbReference type="AlphaFoldDB" id="S7QN16"/>
<dbReference type="EMBL" id="KB469296">
    <property type="protein sequence ID" value="EPQ60951.1"/>
    <property type="molecule type" value="Genomic_DNA"/>
</dbReference>
<organism evidence="1 2">
    <name type="scientific">Gloeophyllum trabeum (strain ATCC 11539 / FP-39264 / Madison 617)</name>
    <name type="common">Brown rot fungus</name>
    <dbReference type="NCBI Taxonomy" id="670483"/>
    <lineage>
        <taxon>Eukaryota</taxon>
        <taxon>Fungi</taxon>
        <taxon>Dikarya</taxon>
        <taxon>Basidiomycota</taxon>
        <taxon>Agaricomycotina</taxon>
        <taxon>Agaricomycetes</taxon>
        <taxon>Gloeophyllales</taxon>
        <taxon>Gloeophyllaceae</taxon>
        <taxon>Gloeophyllum</taxon>
    </lineage>
</organism>
<evidence type="ECO:0000313" key="2">
    <source>
        <dbReference type="Proteomes" id="UP000030669"/>
    </source>
</evidence>
<evidence type="ECO:0000313" key="1">
    <source>
        <dbReference type="EMBL" id="EPQ60951.1"/>
    </source>
</evidence>
<dbReference type="Proteomes" id="UP000030669">
    <property type="component" value="Unassembled WGS sequence"/>
</dbReference>
<name>S7QN16_GLOTA</name>
<dbReference type="HOGENOM" id="CLU_1906935_0_0_1"/>